<dbReference type="GO" id="GO:0061711">
    <property type="term" value="F:tRNA N(6)-L-threonylcarbamoyladenine synthase activity"/>
    <property type="evidence" value="ECO:0007669"/>
    <property type="project" value="UniProtKB-EC"/>
</dbReference>
<name>A0A3B0XNH9_9ZZZZ</name>
<keyword evidence="1" id="KW-0012">Acyltransferase</keyword>
<dbReference type="Gene3D" id="3.30.420.40">
    <property type="match status" value="1"/>
</dbReference>
<keyword evidence="1" id="KW-0808">Transferase</keyword>
<dbReference type="EC" id="2.3.1.234" evidence="1"/>
<protein>
    <submittedName>
        <fullName evidence="1">N(6)-L-threonylcarbamoyladenine synthase</fullName>
        <ecNumber evidence="1">2.3.1.234</ecNumber>
    </submittedName>
</protein>
<accession>A0A3B0XNH9</accession>
<feature type="non-terminal residue" evidence="1">
    <location>
        <position position="25"/>
    </location>
</feature>
<dbReference type="EMBL" id="UOFJ01000189">
    <property type="protein sequence ID" value="VAW65673.1"/>
    <property type="molecule type" value="Genomic_DNA"/>
</dbReference>
<sequence length="25" mass="2643">MIVLGIESSCDETGLAVYDSEKGLL</sequence>
<evidence type="ECO:0000313" key="1">
    <source>
        <dbReference type="EMBL" id="VAW65673.1"/>
    </source>
</evidence>
<dbReference type="AlphaFoldDB" id="A0A3B0XNH9"/>
<gene>
    <name evidence="1" type="ORF">MNBD_GAMMA10-356</name>
</gene>
<reference evidence="1" key="1">
    <citation type="submission" date="2018-06" db="EMBL/GenBank/DDBJ databases">
        <authorList>
            <person name="Zhirakovskaya E."/>
        </authorList>
    </citation>
    <scope>NUCLEOTIDE SEQUENCE</scope>
</reference>
<organism evidence="1">
    <name type="scientific">hydrothermal vent metagenome</name>
    <dbReference type="NCBI Taxonomy" id="652676"/>
    <lineage>
        <taxon>unclassified sequences</taxon>
        <taxon>metagenomes</taxon>
        <taxon>ecological metagenomes</taxon>
    </lineage>
</organism>
<proteinExistence type="predicted"/>